<evidence type="ECO:0000313" key="2">
    <source>
        <dbReference type="Proteomes" id="UP000699042"/>
    </source>
</evidence>
<comment type="caution">
    <text evidence="1">The sequence shown here is derived from an EMBL/GenBank/DDBJ whole genome shotgun (WGS) entry which is preliminary data.</text>
</comment>
<accession>A0A9P7U5W4</accession>
<dbReference type="AlphaFoldDB" id="A0A9P7U5W4"/>
<gene>
    <name evidence="1" type="ORF">JMJ77_003275</name>
</gene>
<organism evidence="1 2">
    <name type="scientific">Colletotrichum scovillei</name>
    <dbReference type="NCBI Taxonomy" id="1209932"/>
    <lineage>
        <taxon>Eukaryota</taxon>
        <taxon>Fungi</taxon>
        <taxon>Dikarya</taxon>
        <taxon>Ascomycota</taxon>
        <taxon>Pezizomycotina</taxon>
        <taxon>Sordariomycetes</taxon>
        <taxon>Hypocreomycetidae</taxon>
        <taxon>Glomerellales</taxon>
        <taxon>Glomerellaceae</taxon>
        <taxon>Colletotrichum</taxon>
        <taxon>Colletotrichum acutatum species complex</taxon>
    </lineage>
</organism>
<dbReference type="EMBL" id="JAESDN010000012">
    <property type="protein sequence ID" value="KAG7043571.1"/>
    <property type="molecule type" value="Genomic_DNA"/>
</dbReference>
<name>A0A9P7U5W4_9PEZI</name>
<dbReference type="Proteomes" id="UP000699042">
    <property type="component" value="Unassembled WGS sequence"/>
</dbReference>
<proteinExistence type="predicted"/>
<reference evidence="1" key="1">
    <citation type="submission" date="2021-05" db="EMBL/GenBank/DDBJ databases">
        <title>Comparative genomics of three Colletotrichum scovillei strains and genetic complementation revealed genes involved fungal growth and virulence on chili pepper.</title>
        <authorList>
            <person name="Hsieh D.-K."/>
            <person name="Chuang S.-C."/>
            <person name="Chen C.-Y."/>
            <person name="Chao Y.-T."/>
            <person name="Lu M.-Y.J."/>
            <person name="Lee M.-H."/>
            <person name="Shih M.-C."/>
        </authorList>
    </citation>
    <scope>NUCLEOTIDE SEQUENCE</scope>
    <source>
        <strain evidence="1">Coll-153</strain>
    </source>
</reference>
<protein>
    <submittedName>
        <fullName evidence="1">Uncharacterized protein</fullName>
    </submittedName>
</protein>
<keyword evidence="2" id="KW-1185">Reference proteome</keyword>
<evidence type="ECO:0000313" key="1">
    <source>
        <dbReference type="EMBL" id="KAG7043571.1"/>
    </source>
</evidence>
<sequence length="128" mass="14772">SLITLAAVRKRRCSEPREESILCFHFSYRNFNSACRLLRKRSTGPAREPEMHMKSDEKRSLHWAGEGFLRIELRQLHTIRPDTRLQGHLQDPVQRCGSAQLEPFSTETMCSSFSYQNAVKDHVRASPG</sequence>
<feature type="non-terminal residue" evidence="1">
    <location>
        <position position="1"/>
    </location>
</feature>